<dbReference type="RefSeq" id="WP_070475697.1">
    <property type="nucleotide sequence ID" value="NZ_PNGK01000019.1"/>
</dbReference>
<proteinExistence type="predicted"/>
<dbReference type="Gene3D" id="3.40.50.1820">
    <property type="entry name" value="alpha/beta hydrolase"/>
    <property type="match status" value="1"/>
</dbReference>
<dbReference type="STRING" id="90245.GCA_001056285_01451"/>
<evidence type="ECO:0000313" key="3">
    <source>
        <dbReference type="Proteomes" id="UP000250242"/>
    </source>
</evidence>
<sequence length="223" mass="24473">MSQEIKLYQGEVGALDVAIDYPRTEPKAWAMILHPHPLFDGTRDNKVITTMSRLLVSHGYVVLRPNFRGVGQSEGSFDEARGETQDMLAVVQQFLAEHPQFAELPWVLGGFSFGSAVAAQLHQEIEDLVATAAAPAALTMPAALVLAGVGVWRFSYREVDLPENTFVIHGEADEVIPLADAFTWLAEKKQAVTVLPGVGHFFHGALIELRKQLALYLKGLELL</sequence>
<organism evidence="2 3">
    <name type="scientific">Oligella urethralis</name>
    <dbReference type="NCBI Taxonomy" id="90245"/>
    <lineage>
        <taxon>Bacteria</taxon>
        <taxon>Pseudomonadati</taxon>
        <taxon>Pseudomonadota</taxon>
        <taxon>Betaproteobacteria</taxon>
        <taxon>Burkholderiales</taxon>
        <taxon>Alcaligenaceae</taxon>
        <taxon>Oligella</taxon>
    </lineage>
</organism>
<dbReference type="Pfam" id="PF02129">
    <property type="entry name" value="Peptidase_S15"/>
    <property type="match status" value="1"/>
</dbReference>
<protein>
    <submittedName>
        <fullName evidence="2">Predicted dienelactone hydrolase</fullName>
    </submittedName>
</protein>
<name>A0A2N6QA60_9BURK</name>
<dbReference type="GO" id="GO:0016787">
    <property type="term" value="F:hydrolase activity"/>
    <property type="evidence" value="ECO:0007669"/>
    <property type="project" value="UniProtKB-KW"/>
</dbReference>
<dbReference type="InterPro" id="IPR029058">
    <property type="entry name" value="AB_hydrolase_fold"/>
</dbReference>
<dbReference type="Proteomes" id="UP000250242">
    <property type="component" value="Unassembled WGS sequence"/>
</dbReference>
<dbReference type="PANTHER" id="PTHR42103:SF2">
    <property type="entry name" value="AB HYDROLASE-1 DOMAIN-CONTAINING PROTEIN"/>
    <property type="match status" value="1"/>
</dbReference>
<feature type="domain" description="Xaa-Pro dipeptidyl-peptidase-like" evidence="1">
    <location>
        <begin position="15"/>
        <end position="100"/>
    </location>
</feature>
<dbReference type="AlphaFoldDB" id="A0A2N6QA60"/>
<gene>
    <name evidence="2" type="ORF">NCTC11009_00647</name>
</gene>
<dbReference type="PANTHER" id="PTHR42103">
    <property type="entry name" value="ALPHA/BETA-HYDROLASES SUPERFAMILY PROTEIN"/>
    <property type="match status" value="1"/>
</dbReference>
<accession>A0A2N6QA60</accession>
<keyword evidence="2" id="KW-0378">Hydrolase</keyword>
<dbReference type="EMBL" id="UATH01000001">
    <property type="protein sequence ID" value="SPY07445.1"/>
    <property type="molecule type" value="Genomic_DNA"/>
</dbReference>
<dbReference type="InterPro" id="IPR000383">
    <property type="entry name" value="Xaa-Pro-like_dom"/>
</dbReference>
<reference evidence="2 3" key="1">
    <citation type="submission" date="2018-06" db="EMBL/GenBank/DDBJ databases">
        <authorList>
            <consortium name="Pathogen Informatics"/>
            <person name="Doyle S."/>
        </authorList>
    </citation>
    <scope>NUCLEOTIDE SEQUENCE [LARGE SCALE GENOMIC DNA]</scope>
    <source>
        <strain evidence="2 3">NCTC11009</strain>
    </source>
</reference>
<evidence type="ECO:0000313" key="2">
    <source>
        <dbReference type="EMBL" id="SPY07445.1"/>
    </source>
</evidence>
<evidence type="ECO:0000259" key="1">
    <source>
        <dbReference type="Pfam" id="PF02129"/>
    </source>
</evidence>
<dbReference type="SUPFAM" id="SSF53474">
    <property type="entry name" value="alpha/beta-Hydrolases"/>
    <property type="match status" value="1"/>
</dbReference>